<feature type="repeat" description="WD" evidence="10">
    <location>
        <begin position="51"/>
        <end position="83"/>
    </location>
</feature>
<dbReference type="AlphaFoldDB" id="U4LBS7"/>
<dbReference type="SUPFAM" id="SSF50978">
    <property type="entry name" value="WD40 repeat-like"/>
    <property type="match status" value="1"/>
</dbReference>
<evidence type="ECO:0000256" key="3">
    <source>
        <dbReference type="ARBA" id="ARBA00022490"/>
    </source>
</evidence>
<keyword evidence="4 10" id="KW-0853">WD repeat</keyword>
<dbReference type="InterPro" id="IPR015943">
    <property type="entry name" value="WD40/YVTN_repeat-like_dom_sf"/>
</dbReference>
<evidence type="ECO:0000256" key="7">
    <source>
        <dbReference type="ARBA" id="ARBA00023212"/>
    </source>
</evidence>
<keyword evidence="6" id="KW-0009">Actin-binding</keyword>
<proteinExistence type="inferred from homology"/>
<gene>
    <name evidence="11" type="ORF">PCON_05635</name>
</gene>
<protein>
    <recommendedName>
        <fullName evidence="8">Arp2/3 complex 41 kDa subunit</fullName>
    </recommendedName>
    <alternativeName>
        <fullName evidence="9">p41-ARC</fullName>
    </alternativeName>
</protein>
<dbReference type="Proteomes" id="UP000018144">
    <property type="component" value="Unassembled WGS sequence"/>
</dbReference>
<reference evidence="11 12" key="1">
    <citation type="journal article" date="2013" name="PLoS Genet.">
        <title>The genome and development-dependent transcriptomes of Pyronema confluens: a window into fungal evolution.</title>
        <authorList>
            <person name="Traeger S."/>
            <person name="Altegoer F."/>
            <person name="Freitag M."/>
            <person name="Gabaldon T."/>
            <person name="Kempken F."/>
            <person name="Kumar A."/>
            <person name="Marcet-Houben M."/>
            <person name="Poggeler S."/>
            <person name="Stajich J.E."/>
            <person name="Nowrousian M."/>
        </authorList>
    </citation>
    <scope>NUCLEOTIDE SEQUENCE [LARGE SCALE GENOMIC DNA]</scope>
    <source>
        <strain evidence="12">CBS 100304</strain>
        <tissue evidence="11">Vegetative mycelium</tissue>
    </source>
</reference>
<evidence type="ECO:0000313" key="11">
    <source>
        <dbReference type="EMBL" id="CCX29564.1"/>
    </source>
</evidence>
<dbReference type="PANTHER" id="PTHR10709:SF2">
    <property type="entry name" value="ACTIN-RELATED PROTEIN 2_3 COMPLEX SUBUNIT"/>
    <property type="match status" value="1"/>
</dbReference>
<dbReference type="eggNOG" id="KOG1523">
    <property type="taxonomic scope" value="Eukaryota"/>
</dbReference>
<comment type="subcellular location">
    <subcellularLocation>
        <location evidence="1">Cytoplasm</location>
        <location evidence="1">Cytoskeleton</location>
    </subcellularLocation>
</comment>
<keyword evidence="12" id="KW-1185">Reference proteome</keyword>
<dbReference type="SMART" id="SM00320">
    <property type="entry name" value="WD40"/>
    <property type="match status" value="5"/>
</dbReference>
<dbReference type="STRING" id="1076935.U4LBS7"/>
<keyword evidence="5" id="KW-0677">Repeat</keyword>
<dbReference type="OrthoDB" id="406844at2759"/>
<evidence type="ECO:0000256" key="2">
    <source>
        <dbReference type="ARBA" id="ARBA00006260"/>
    </source>
</evidence>
<name>U4LBS7_PYROM</name>
<dbReference type="PROSITE" id="PS50082">
    <property type="entry name" value="WD_REPEATS_2"/>
    <property type="match status" value="1"/>
</dbReference>
<sequence length="396" mass="43392">MPTPEAQLLFHQPIPDHAFSQDRQLLAVARGSKVLLYSRAGNEYAKQDQELDINKQTITSVDIAPNSGRIVTCSQDRNPYVWEQQPTGEWKASLVLAGLKRAGTQIRWSPDETRIAVGCGSGAIAICYFDEGNNTWLGKHVLTKQTYSTVLSLAWHPNSKILASGYADSKTRVHSALARGFDKARVKKLEEIITEWGNYEVSTKESGGSPVYTKNNTVFAEFTNPSGGWVHAVSFSPSGEALAYAAHDSSITVVYAHKSLREEAGQTVADFSYSRFTVSTTLLPFTSLLWSREDQIIAAGHDCYPVIFQNSGEGWALTSKLNALQLAGTGGEEAEESAFNKFRQMDSMGTTSKDVLGTIHQNTICSLRPYEMGPHGDVVRFSSSGRDGRLVIFPVA</sequence>
<dbReference type="GO" id="GO:0005885">
    <property type="term" value="C:Arp2/3 protein complex"/>
    <property type="evidence" value="ECO:0007669"/>
    <property type="project" value="InterPro"/>
</dbReference>
<dbReference type="GO" id="GO:0034314">
    <property type="term" value="P:Arp2/3 complex-mediated actin nucleation"/>
    <property type="evidence" value="ECO:0007669"/>
    <property type="project" value="InterPro"/>
</dbReference>
<dbReference type="GO" id="GO:0051015">
    <property type="term" value="F:actin filament binding"/>
    <property type="evidence" value="ECO:0007669"/>
    <property type="project" value="TreeGrafter"/>
</dbReference>
<keyword evidence="7" id="KW-0206">Cytoskeleton</keyword>
<dbReference type="OMA" id="YVWEPSP"/>
<organism evidence="11 12">
    <name type="scientific">Pyronema omphalodes (strain CBS 100304)</name>
    <name type="common">Pyronema confluens</name>
    <dbReference type="NCBI Taxonomy" id="1076935"/>
    <lineage>
        <taxon>Eukaryota</taxon>
        <taxon>Fungi</taxon>
        <taxon>Dikarya</taxon>
        <taxon>Ascomycota</taxon>
        <taxon>Pezizomycotina</taxon>
        <taxon>Pezizomycetes</taxon>
        <taxon>Pezizales</taxon>
        <taxon>Pyronemataceae</taxon>
        <taxon>Pyronema</taxon>
    </lineage>
</organism>
<evidence type="ECO:0000256" key="5">
    <source>
        <dbReference type="ARBA" id="ARBA00022737"/>
    </source>
</evidence>
<evidence type="ECO:0000256" key="6">
    <source>
        <dbReference type="ARBA" id="ARBA00023203"/>
    </source>
</evidence>
<dbReference type="Gene3D" id="2.130.10.10">
    <property type="entry name" value="YVTN repeat-like/Quinoprotein amine dehydrogenase"/>
    <property type="match status" value="1"/>
</dbReference>
<dbReference type="InterPro" id="IPR001680">
    <property type="entry name" value="WD40_rpt"/>
</dbReference>
<evidence type="ECO:0000313" key="12">
    <source>
        <dbReference type="Proteomes" id="UP000018144"/>
    </source>
</evidence>
<evidence type="ECO:0000256" key="1">
    <source>
        <dbReference type="ARBA" id="ARBA00004245"/>
    </source>
</evidence>
<evidence type="ECO:0000256" key="9">
    <source>
        <dbReference type="ARBA" id="ARBA00041789"/>
    </source>
</evidence>
<dbReference type="EMBL" id="HF935279">
    <property type="protein sequence ID" value="CCX29564.1"/>
    <property type="molecule type" value="Genomic_DNA"/>
</dbReference>
<dbReference type="Pfam" id="PF00400">
    <property type="entry name" value="WD40"/>
    <property type="match status" value="2"/>
</dbReference>
<evidence type="ECO:0000256" key="8">
    <source>
        <dbReference type="ARBA" id="ARBA00041244"/>
    </source>
</evidence>
<evidence type="ECO:0000256" key="10">
    <source>
        <dbReference type="PROSITE-ProRule" id="PRU00221"/>
    </source>
</evidence>
<accession>U4LBS7</accession>
<dbReference type="PANTHER" id="PTHR10709">
    <property type="entry name" value="ACTIN-RELATED PROTEIN 2/3 COMPLEX SUBUNIT 1"/>
    <property type="match status" value="1"/>
</dbReference>
<evidence type="ECO:0000256" key="4">
    <source>
        <dbReference type="ARBA" id="ARBA00022574"/>
    </source>
</evidence>
<comment type="similarity">
    <text evidence="2">Belongs to the WD repeat ARPC1 family.</text>
</comment>
<dbReference type="InterPro" id="IPR036322">
    <property type="entry name" value="WD40_repeat_dom_sf"/>
</dbReference>
<dbReference type="InterPro" id="IPR017383">
    <property type="entry name" value="ARPC1"/>
</dbReference>
<keyword evidence="3" id="KW-0963">Cytoplasm</keyword>